<organism evidence="1 2">
    <name type="scientific">Solibaculum intestinale</name>
    <dbReference type="NCBI Taxonomy" id="3133165"/>
    <lineage>
        <taxon>Bacteria</taxon>
        <taxon>Bacillati</taxon>
        <taxon>Bacillota</taxon>
        <taxon>Clostridia</taxon>
        <taxon>Eubacteriales</taxon>
        <taxon>Oscillospiraceae</taxon>
        <taxon>Solibaculum</taxon>
    </lineage>
</organism>
<name>A0ABV1E1M7_9FIRM</name>
<evidence type="ECO:0000313" key="2">
    <source>
        <dbReference type="Proteomes" id="UP001489509"/>
    </source>
</evidence>
<protein>
    <recommendedName>
        <fullName evidence="3">CopG family transcriptional regulator</fullName>
    </recommendedName>
</protein>
<sequence length="51" mass="5760">MEHTVIIDLPKKPPPELLARLAGKSPDEFLEYLRAVVLKSRGKEDSPCKRS</sequence>
<proteinExistence type="predicted"/>
<dbReference type="EMBL" id="JBBMFD010000012">
    <property type="protein sequence ID" value="MEQ2440804.1"/>
    <property type="molecule type" value="Genomic_DNA"/>
</dbReference>
<evidence type="ECO:0008006" key="3">
    <source>
        <dbReference type="Google" id="ProtNLM"/>
    </source>
</evidence>
<dbReference type="Proteomes" id="UP001489509">
    <property type="component" value="Unassembled WGS sequence"/>
</dbReference>
<dbReference type="RefSeq" id="WP_349219515.1">
    <property type="nucleotide sequence ID" value="NZ_JBBMFD010000012.1"/>
</dbReference>
<reference evidence="1 2" key="1">
    <citation type="submission" date="2024-03" db="EMBL/GenBank/DDBJ databases">
        <title>Human intestinal bacterial collection.</title>
        <authorList>
            <person name="Pauvert C."/>
            <person name="Hitch T.C.A."/>
            <person name="Clavel T."/>
        </authorList>
    </citation>
    <scope>NUCLEOTIDE SEQUENCE [LARGE SCALE GENOMIC DNA]</scope>
    <source>
        <strain evidence="1 2">CLA-JM-H44</strain>
    </source>
</reference>
<accession>A0ABV1E1M7</accession>
<evidence type="ECO:0000313" key="1">
    <source>
        <dbReference type="EMBL" id="MEQ2440804.1"/>
    </source>
</evidence>
<keyword evidence="2" id="KW-1185">Reference proteome</keyword>
<gene>
    <name evidence="1" type="ORF">WMO26_08215</name>
</gene>
<comment type="caution">
    <text evidence="1">The sequence shown here is derived from an EMBL/GenBank/DDBJ whole genome shotgun (WGS) entry which is preliminary data.</text>
</comment>